<feature type="domain" description="SnoaL-like" evidence="2">
    <location>
        <begin position="71"/>
        <end position="142"/>
    </location>
</feature>
<dbReference type="InterPro" id="IPR032710">
    <property type="entry name" value="NTF2-like_dom_sf"/>
</dbReference>
<dbReference type="Pfam" id="PF12680">
    <property type="entry name" value="SnoaL_2"/>
    <property type="match status" value="1"/>
</dbReference>
<dbReference type="Gene3D" id="3.10.450.50">
    <property type="match status" value="1"/>
</dbReference>
<dbReference type="Proteomes" id="UP001500266">
    <property type="component" value="Unassembled WGS sequence"/>
</dbReference>
<protein>
    <recommendedName>
        <fullName evidence="2">SnoaL-like domain-containing protein</fullName>
    </recommendedName>
</protein>
<evidence type="ECO:0000313" key="3">
    <source>
        <dbReference type="EMBL" id="GAA4130616.1"/>
    </source>
</evidence>
<name>A0ABP7Y502_9ACTN</name>
<keyword evidence="4" id="KW-1185">Reference proteome</keyword>
<sequence length="170" mass="17976">MGQAGPACHPTAKTPEADSPSAVCRTALSVPPGTILAIGTPSSDREETEAMSSGQERERAKQPEDLSRFVVERLNAGDVEGLVALYEPDAVLALPNGQVAAGSSEIRKAYERLVADKPTFTPGRQLPTLFNGDLALTSVRLADGGVTVEVARRQPDGTWLWVIDQPSLLG</sequence>
<feature type="region of interest" description="Disordered" evidence="1">
    <location>
        <begin position="34"/>
        <end position="64"/>
    </location>
</feature>
<evidence type="ECO:0000313" key="4">
    <source>
        <dbReference type="Proteomes" id="UP001500266"/>
    </source>
</evidence>
<dbReference type="EMBL" id="BAABDO010000007">
    <property type="protein sequence ID" value="GAA4130616.1"/>
    <property type="molecule type" value="Genomic_DNA"/>
</dbReference>
<accession>A0ABP7Y502</accession>
<evidence type="ECO:0000259" key="2">
    <source>
        <dbReference type="Pfam" id="PF12680"/>
    </source>
</evidence>
<proteinExistence type="predicted"/>
<gene>
    <name evidence="3" type="ORF">GCM10022416_08560</name>
</gene>
<feature type="region of interest" description="Disordered" evidence="1">
    <location>
        <begin position="1"/>
        <end position="22"/>
    </location>
</feature>
<organism evidence="3 4">
    <name type="scientific">Actinomadura keratinilytica</name>
    <dbReference type="NCBI Taxonomy" id="547461"/>
    <lineage>
        <taxon>Bacteria</taxon>
        <taxon>Bacillati</taxon>
        <taxon>Actinomycetota</taxon>
        <taxon>Actinomycetes</taxon>
        <taxon>Streptosporangiales</taxon>
        <taxon>Thermomonosporaceae</taxon>
        <taxon>Actinomadura</taxon>
    </lineage>
</organism>
<feature type="compositionally biased region" description="Basic and acidic residues" evidence="1">
    <location>
        <begin position="55"/>
        <end position="64"/>
    </location>
</feature>
<dbReference type="SUPFAM" id="SSF54427">
    <property type="entry name" value="NTF2-like"/>
    <property type="match status" value="1"/>
</dbReference>
<evidence type="ECO:0000256" key="1">
    <source>
        <dbReference type="SAM" id="MobiDB-lite"/>
    </source>
</evidence>
<comment type="caution">
    <text evidence="3">The sequence shown here is derived from an EMBL/GenBank/DDBJ whole genome shotgun (WGS) entry which is preliminary data.</text>
</comment>
<dbReference type="InterPro" id="IPR037401">
    <property type="entry name" value="SnoaL-like"/>
</dbReference>
<reference evidence="4" key="1">
    <citation type="journal article" date="2019" name="Int. J. Syst. Evol. Microbiol.">
        <title>The Global Catalogue of Microorganisms (GCM) 10K type strain sequencing project: providing services to taxonomists for standard genome sequencing and annotation.</title>
        <authorList>
            <consortium name="The Broad Institute Genomics Platform"/>
            <consortium name="The Broad Institute Genome Sequencing Center for Infectious Disease"/>
            <person name="Wu L."/>
            <person name="Ma J."/>
        </authorList>
    </citation>
    <scope>NUCLEOTIDE SEQUENCE [LARGE SCALE GENOMIC DNA]</scope>
    <source>
        <strain evidence="4">JCM 17316</strain>
    </source>
</reference>